<evidence type="ECO:0000256" key="6">
    <source>
        <dbReference type="ARBA" id="ARBA00023145"/>
    </source>
</evidence>
<dbReference type="PROSITE" id="PS00139">
    <property type="entry name" value="THIOL_PROTEASE_CYS"/>
    <property type="match status" value="1"/>
</dbReference>
<dbReference type="Proteomes" id="UP000673552">
    <property type="component" value="Chromosome 19"/>
</dbReference>
<keyword evidence="5" id="KW-0788">Thiol protease</keyword>
<proteinExistence type="inferred from homology"/>
<dbReference type="PRINTS" id="PR00705">
    <property type="entry name" value="PAPAIN"/>
</dbReference>
<dbReference type="Pfam" id="PF00112">
    <property type="entry name" value="Peptidase_C1"/>
    <property type="match status" value="1"/>
</dbReference>
<dbReference type="EMBL" id="JAFEUZ010000019">
    <property type="protein sequence ID" value="KAG5480616.1"/>
    <property type="molecule type" value="Genomic_DNA"/>
</dbReference>
<evidence type="ECO:0000256" key="9">
    <source>
        <dbReference type="SAM" id="SignalP"/>
    </source>
</evidence>
<dbReference type="InterPro" id="IPR025660">
    <property type="entry name" value="Pept_his_AS"/>
</dbReference>
<gene>
    <name evidence="12" type="ORF">LSCM1_06320</name>
</gene>
<dbReference type="FunFam" id="3.90.70.10:FF:000138">
    <property type="entry name" value="Cruzipain"/>
    <property type="match status" value="1"/>
</dbReference>
<name>A0A836GSN4_9TRYP</name>
<reference evidence="12 13" key="1">
    <citation type="submission" date="2021-03" db="EMBL/GenBank/DDBJ databases">
        <title>Leishmania (Mundinia) martiniquensis Genome sequencing and assembly.</title>
        <authorList>
            <person name="Almutairi H."/>
            <person name="Gatherer D."/>
        </authorList>
    </citation>
    <scope>NUCLEOTIDE SEQUENCE [LARGE SCALE GENOMIC DNA]</scope>
    <source>
        <strain evidence="12">LSCM1</strain>
    </source>
</reference>
<evidence type="ECO:0000256" key="5">
    <source>
        <dbReference type="ARBA" id="ARBA00022807"/>
    </source>
</evidence>
<keyword evidence="6" id="KW-0865">Zymogen</keyword>
<feature type="domain" description="Cathepsin propeptide inhibitor" evidence="11">
    <location>
        <begin position="42"/>
        <end position="99"/>
    </location>
</feature>
<keyword evidence="13" id="KW-1185">Reference proteome</keyword>
<evidence type="ECO:0000256" key="7">
    <source>
        <dbReference type="ARBA" id="ARBA00023157"/>
    </source>
</evidence>
<dbReference type="Pfam" id="PF12131">
    <property type="entry name" value="DUF3586"/>
    <property type="match status" value="1"/>
</dbReference>
<dbReference type="RefSeq" id="XP_067179380.1">
    <property type="nucleotide sequence ID" value="XM_067323751.1"/>
</dbReference>
<dbReference type="InterPro" id="IPR000169">
    <property type="entry name" value="Pept_cys_AS"/>
</dbReference>
<evidence type="ECO:0000313" key="13">
    <source>
        <dbReference type="Proteomes" id="UP000673552"/>
    </source>
</evidence>
<dbReference type="InterPro" id="IPR013128">
    <property type="entry name" value="Peptidase_C1A"/>
</dbReference>
<keyword evidence="8" id="KW-0325">Glycoprotein</keyword>
<dbReference type="InterPro" id="IPR038765">
    <property type="entry name" value="Papain-like_cys_pep_sf"/>
</dbReference>
<dbReference type="InterPro" id="IPR021981">
    <property type="entry name" value="DUF3586"/>
</dbReference>
<evidence type="ECO:0000259" key="11">
    <source>
        <dbReference type="SMART" id="SM00848"/>
    </source>
</evidence>
<comment type="similarity">
    <text evidence="1">Belongs to the peptidase C1 family.</text>
</comment>
<evidence type="ECO:0000313" key="12">
    <source>
        <dbReference type="EMBL" id="KAG5480616.1"/>
    </source>
</evidence>
<evidence type="ECO:0000256" key="2">
    <source>
        <dbReference type="ARBA" id="ARBA00022670"/>
    </source>
</evidence>
<dbReference type="AlphaFoldDB" id="A0A836GSN4"/>
<feature type="chain" id="PRO_5032548950" evidence="9">
    <location>
        <begin position="28"/>
        <end position="478"/>
    </location>
</feature>
<evidence type="ECO:0000256" key="4">
    <source>
        <dbReference type="ARBA" id="ARBA00022801"/>
    </source>
</evidence>
<dbReference type="SUPFAM" id="SSF54001">
    <property type="entry name" value="Cysteine proteinases"/>
    <property type="match status" value="1"/>
</dbReference>
<keyword evidence="2" id="KW-0645">Protease</keyword>
<dbReference type="InterPro" id="IPR025661">
    <property type="entry name" value="Pept_asp_AS"/>
</dbReference>
<dbReference type="InterPro" id="IPR000668">
    <property type="entry name" value="Peptidase_C1A_C"/>
</dbReference>
<dbReference type="PROSITE" id="PS00640">
    <property type="entry name" value="THIOL_PROTEASE_ASN"/>
    <property type="match status" value="1"/>
</dbReference>
<dbReference type="SMART" id="SM00645">
    <property type="entry name" value="Pept_C1"/>
    <property type="match status" value="1"/>
</dbReference>
<keyword evidence="7" id="KW-1015">Disulfide bond</keyword>
<dbReference type="GO" id="GO:0004197">
    <property type="term" value="F:cysteine-type endopeptidase activity"/>
    <property type="evidence" value="ECO:0007669"/>
    <property type="project" value="InterPro"/>
</dbReference>
<dbReference type="KEGG" id="lmat:92516263"/>
<sequence length="478" mass="52595">MARRNPFLFVMVVAVLFVVCCCPAVIAHELLDVDNDVASQRFGEFKKRHGKAFGEDAAEAHRYNAFKENMQRAVFLSAKNPHAHYDVSGPFADLTPEEFAKQYLNADYYSRNLKEHKEDVPVYNSIRSSPPAVDWRKKGAVTPVKNQGMCGSCWAFSAIGNIEGQWAVNGHPLTPLSEQMLVSCDTADQGCGGGLMDQAWKWIIANHSGAVYTEDSYPYTSRSGQSGECQSTGKVGAHIDGFISLAKNEDVIESWLATHGPVSVAVDATTWQLYYGGVVSFCLSWQLNHGVLLVGYNNEASPPYWIVKNSWGPAWGENGYIRLAKGSNQCMLKNYAMSSLVSHHATSHAPTTTAPPKLNRRVVVLSSCLNDNCTLKCRNSTYLEDTCLFRKTGGFTTFICRNGELFVRVYQGRNCTGEPSEGSLPTDLCLPRSFLYAKFYCLTLDAAVITNSVVDDFLLPDALTRPGAPSALKSDVQL</sequence>
<dbReference type="PROSITE" id="PS00639">
    <property type="entry name" value="THIOL_PROTEASE_HIS"/>
    <property type="match status" value="1"/>
</dbReference>
<dbReference type="CDD" id="cd02248">
    <property type="entry name" value="Peptidase_C1A"/>
    <property type="match status" value="1"/>
</dbReference>
<comment type="caution">
    <text evidence="12">The sequence shown here is derived from an EMBL/GenBank/DDBJ whole genome shotgun (WGS) entry which is preliminary data.</text>
</comment>
<dbReference type="PANTHER" id="PTHR12411">
    <property type="entry name" value="CYSTEINE PROTEASE FAMILY C1-RELATED"/>
    <property type="match status" value="1"/>
</dbReference>
<organism evidence="12 13">
    <name type="scientific">Leishmania martiniquensis</name>
    <dbReference type="NCBI Taxonomy" id="1580590"/>
    <lineage>
        <taxon>Eukaryota</taxon>
        <taxon>Discoba</taxon>
        <taxon>Euglenozoa</taxon>
        <taxon>Kinetoplastea</taxon>
        <taxon>Metakinetoplastina</taxon>
        <taxon>Trypanosomatida</taxon>
        <taxon>Trypanosomatidae</taxon>
        <taxon>Leishmaniinae</taxon>
        <taxon>Leishmania</taxon>
    </lineage>
</organism>
<dbReference type="OrthoDB" id="251836at2759"/>
<protein>
    <submittedName>
        <fullName evidence="12">Uncharacterized protein</fullName>
    </submittedName>
</protein>
<dbReference type="GO" id="GO:0006508">
    <property type="term" value="P:proteolysis"/>
    <property type="evidence" value="ECO:0007669"/>
    <property type="project" value="UniProtKB-KW"/>
</dbReference>
<keyword evidence="3 9" id="KW-0732">Signal</keyword>
<feature type="domain" description="Peptidase C1A papain C-terminal" evidence="10">
    <location>
        <begin position="129"/>
        <end position="340"/>
    </location>
</feature>
<evidence type="ECO:0000259" key="10">
    <source>
        <dbReference type="SMART" id="SM00645"/>
    </source>
</evidence>
<evidence type="ECO:0000256" key="8">
    <source>
        <dbReference type="ARBA" id="ARBA00023180"/>
    </source>
</evidence>
<dbReference type="SMART" id="SM00848">
    <property type="entry name" value="Inhibitor_I29"/>
    <property type="match status" value="1"/>
</dbReference>
<dbReference type="GeneID" id="92516263"/>
<dbReference type="InterPro" id="IPR039417">
    <property type="entry name" value="Peptidase_C1A_papain-like"/>
</dbReference>
<dbReference type="Pfam" id="PF08246">
    <property type="entry name" value="Inhibitor_I29"/>
    <property type="match status" value="1"/>
</dbReference>
<accession>A0A836GSN4</accession>
<evidence type="ECO:0000256" key="1">
    <source>
        <dbReference type="ARBA" id="ARBA00008455"/>
    </source>
</evidence>
<dbReference type="Gene3D" id="3.90.70.10">
    <property type="entry name" value="Cysteine proteinases"/>
    <property type="match status" value="1"/>
</dbReference>
<evidence type="ECO:0000256" key="3">
    <source>
        <dbReference type="ARBA" id="ARBA00022729"/>
    </source>
</evidence>
<dbReference type="InterPro" id="IPR013201">
    <property type="entry name" value="Prot_inhib_I29"/>
</dbReference>
<feature type="signal peptide" evidence="9">
    <location>
        <begin position="1"/>
        <end position="27"/>
    </location>
</feature>
<keyword evidence="4" id="KW-0378">Hydrolase</keyword>